<dbReference type="InterPro" id="IPR035999">
    <property type="entry name" value="Sec7_dom_sf"/>
</dbReference>
<feature type="compositionally biased region" description="Polar residues" evidence="7">
    <location>
        <begin position="370"/>
        <end position="389"/>
    </location>
</feature>
<feature type="compositionally biased region" description="Polar residues" evidence="7">
    <location>
        <begin position="824"/>
        <end position="834"/>
    </location>
</feature>
<dbReference type="SUPFAM" id="SSF56796">
    <property type="entry name" value="Dehydroquinate synthase-like"/>
    <property type="match status" value="1"/>
</dbReference>
<name>A0A8H3BQD2_9AGAM</name>
<dbReference type="FunFam" id="1.10.220.20:FF:000002">
    <property type="entry name" value="Brefeldin A-inhibited guanine nucleotide-exchange protein 1"/>
    <property type="match status" value="1"/>
</dbReference>
<dbReference type="Pfam" id="PF12783">
    <property type="entry name" value="Sec7-like_HUS"/>
    <property type="match status" value="1"/>
</dbReference>
<dbReference type="InterPro" id="IPR000904">
    <property type="entry name" value="Sec7_dom"/>
</dbReference>
<dbReference type="GO" id="GO:0016491">
    <property type="term" value="F:oxidoreductase activity"/>
    <property type="evidence" value="ECO:0007669"/>
    <property type="project" value="UniProtKB-KW"/>
</dbReference>
<dbReference type="PROSITE" id="PS00060">
    <property type="entry name" value="ADH_IRON_2"/>
    <property type="match status" value="1"/>
</dbReference>
<gene>
    <name evidence="9" type="ORF">RDB_LOCUS79112</name>
</gene>
<dbReference type="EMBL" id="CAJMWV010002483">
    <property type="protein sequence ID" value="CAE6463797.1"/>
    <property type="molecule type" value="Genomic_DNA"/>
</dbReference>
<feature type="region of interest" description="Disordered" evidence="7">
    <location>
        <begin position="2117"/>
        <end position="2136"/>
    </location>
</feature>
<feature type="compositionally biased region" description="Polar residues" evidence="7">
    <location>
        <begin position="1141"/>
        <end position="1175"/>
    </location>
</feature>
<dbReference type="Gene3D" id="1.10.1000.11">
    <property type="entry name" value="Arf Nucleotide-binding Site Opener,domain 2"/>
    <property type="match status" value="1"/>
</dbReference>
<dbReference type="InterPro" id="IPR032629">
    <property type="entry name" value="DCB_dom"/>
</dbReference>
<dbReference type="Pfam" id="PF01369">
    <property type="entry name" value="Sec7"/>
    <property type="match status" value="1"/>
</dbReference>
<dbReference type="InterPro" id="IPR023394">
    <property type="entry name" value="Sec7_C_sf"/>
</dbReference>
<comment type="subcellular location">
    <subcellularLocation>
        <location evidence="6">Cytoplasmic vesicle</location>
        <location evidence="6">COPI-coated vesicle membrane</location>
    </subcellularLocation>
</comment>
<protein>
    <recommendedName>
        <fullName evidence="8">SEC7 domain-containing protein</fullName>
    </recommendedName>
</protein>
<dbReference type="Gene3D" id="1.20.1090.10">
    <property type="entry name" value="Dehydroquinate synthase-like - alpha domain"/>
    <property type="match status" value="1"/>
</dbReference>
<feature type="region of interest" description="Disordered" evidence="7">
    <location>
        <begin position="1205"/>
        <end position="1258"/>
    </location>
</feature>
<dbReference type="CDD" id="cd00171">
    <property type="entry name" value="Sec7"/>
    <property type="match status" value="1"/>
</dbReference>
<organism evidence="9 10">
    <name type="scientific">Rhizoctonia solani</name>
    <dbReference type="NCBI Taxonomy" id="456999"/>
    <lineage>
        <taxon>Eukaryota</taxon>
        <taxon>Fungi</taxon>
        <taxon>Dikarya</taxon>
        <taxon>Basidiomycota</taxon>
        <taxon>Agaricomycotina</taxon>
        <taxon>Agaricomycetes</taxon>
        <taxon>Cantharellales</taxon>
        <taxon>Ceratobasidiaceae</taxon>
        <taxon>Rhizoctonia</taxon>
    </lineage>
</organism>
<keyword evidence="5" id="KW-0472">Membrane</keyword>
<dbReference type="InterPro" id="IPR056798">
    <property type="entry name" value="ADH_Fe_C"/>
</dbReference>
<dbReference type="SUPFAM" id="SSF48371">
    <property type="entry name" value="ARM repeat"/>
    <property type="match status" value="1"/>
</dbReference>
<dbReference type="GO" id="GO:0046872">
    <property type="term" value="F:metal ion binding"/>
    <property type="evidence" value="ECO:0007669"/>
    <property type="project" value="InterPro"/>
</dbReference>
<evidence type="ECO:0000256" key="6">
    <source>
        <dbReference type="ARBA" id="ARBA00060451"/>
    </source>
</evidence>
<dbReference type="Pfam" id="PF25137">
    <property type="entry name" value="ADH_Fe_C"/>
    <property type="match status" value="1"/>
</dbReference>
<feature type="region of interest" description="Disordered" evidence="7">
    <location>
        <begin position="701"/>
        <end position="729"/>
    </location>
</feature>
<reference evidence="9" key="1">
    <citation type="submission" date="2021-01" db="EMBL/GenBank/DDBJ databases">
        <authorList>
            <person name="Kaushik A."/>
        </authorList>
    </citation>
    <scope>NUCLEOTIDE SEQUENCE</scope>
    <source>
        <strain evidence="9">AG3-1AP</strain>
    </source>
</reference>
<dbReference type="InterPro" id="IPR018211">
    <property type="entry name" value="ADH_Fe_CS"/>
</dbReference>
<keyword evidence="1" id="KW-0813">Transport</keyword>
<dbReference type="CDD" id="cd08192">
    <property type="entry name" value="MAR-like"/>
    <property type="match status" value="1"/>
</dbReference>
<keyword evidence="4" id="KW-0560">Oxidoreductase</keyword>
<dbReference type="PROSITE" id="PS50190">
    <property type="entry name" value="SEC7"/>
    <property type="match status" value="1"/>
</dbReference>
<feature type="compositionally biased region" description="Low complexity" evidence="7">
    <location>
        <begin position="571"/>
        <end position="582"/>
    </location>
</feature>
<evidence type="ECO:0000256" key="1">
    <source>
        <dbReference type="ARBA" id="ARBA00022448"/>
    </source>
</evidence>
<accession>A0A8H3BQD2</accession>
<dbReference type="InterPro" id="IPR001670">
    <property type="entry name" value="ADH_Fe/GldA"/>
</dbReference>
<dbReference type="Proteomes" id="UP000663831">
    <property type="component" value="Unassembled WGS sequence"/>
</dbReference>
<feature type="compositionally biased region" description="Polar residues" evidence="7">
    <location>
        <begin position="921"/>
        <end position="931"/>
    </location>
</feature>
<dbReference type="GO" id="GO:0015031">
    <property type="term" value="P:protein transport"/>
    <property type="evidence" value="ECO:0007669"/>
    <property type="project" value="UniProtKB-KW"/>
</dbReference>
<evidence type="ECO:0000256" key="5">
    <source>
        <dbReference type="ARBA" id="ARBA00023136"/>
    </source>
</evidence>
<evidence type="ECO:0000256" key="2">
    <source>
        <dbReference type="ARBA" id="ARBA00022490"/>
    </source>
</evidence>
<evidence type="ECO:0000256" key="4">
    <source>
        <dbReference type="ARBA" id="ARBA00023002"/>
    </source>
</evidence>
<dbReference type="GO" id="GO:0030663">
    <property type="term" value="C:COPI-coated vesicle membrane"/>
    <property type="evidence" value="ECO:0007669"/>
    <property type="project" value="UniProtKB-SubCell"/>
</dbReference>
<dbReference type="InterPro" id="IPR016024">
    <property type="entry name" value="ARM-type_fold"/>
</dbReference>
<dbReference type="Pfam" id="PF00465">
    <property type="entry name" value="Fe-ADH"/>
    <property type="match status" value="1"/>
</dbReference>
<feature type="domain" description="SEC7" evidence="8">
    <location>
        <begin position="1258"/>
        <end position="1447"/>
    </location>
</feature>
<dbReference type="Gene3D" id="3.40.50.1970">
    <property type="match status" value="1"/>
</dbReference>
<dbReference type="GO" id="GO:0032012">
    <property type="term" value="P:regulation of ARF protein signal transduction"/>
    <property type="evidence" value="ECO:0007669"/>
    <property type="project" value="InterPro"/>
</dbReference>
<proteinExistence type="predicted"/>
<feature type="region of interest" description="Disordered" evidence="7">
    <location>
        <begin position="1132"/>
        <end position="1175"/>
    </location>
</feature>
<evidence type="ECO:0000313" key="10">
    <source>
        <dbReference type="Proteomes" id="UP000663831"/>
    </source>
</evidence>
<dbReference type="Pfam" id="PF16213">
    <property type="entry name" value="DCB"/>
    <property type="match status" value="1"/>
</dbReference>
<dbReference type="FunFam" id="1.10.1000.11:FF:000003">
    <property type="entry name" value="Brefeldin A-inhibited guanine nucleotide-exchange protein 1"/>
    <property type="match status" value="1"/>
</dbReference>
<feature type="compositionally biased region" description="Polar residues" evidence="7">
    <location>
        <begin position="1239"/>
        <end position="1250"/>
    </location>
</feature>
<dbReference type="Pfam" id="PF20252">
    <property type="entry name" value="BIG2_C"/>
    <property type="match status" value="1"/>
</dbReference>
<dbReference type="SMART" id="SM00222">
    <property type="entry name" value="Sec7"/>
    <property type="match status" value="1"/>
</dbReference>
<feature type="compositionally biased region" description="Polar residues" evidence="7">
    <location>
        <begin position="860"/>
        <end position="875"/>
    </location>
</feature>
<dbReference type="Pfam" id="PF09324">
    <property type="entry name" value="Sec7-like_HDS"/>
    <property type="match status" value="1"/>
</dbReference>
<evidence type="ECO:0000256" key="3">
    <source>
        <dbReference type="ARBA" id="ARBA00022927"/>
    </source>
</evidence>
<evidence type="ECO:0000259" key="8">
    <source>
        <dbReference type="PROSITE" id="PS50190"/>
    </source>
</evidence>
<feature type="region of interest" description="Disordered" evidence="7">
    <location>
        <begin position="351"/>
        <end position="608"/>
    </location>
</feature>
<keyword evidence="3" id="KW-0653">Protein transport</keyword>
<feature type="compositionally biased region" description="Polar residues" evidence="7">
    <location>
        <begin position="589"/>
        <end position="608"/>
    </location>
</feature>
<feature type="compositionally biased region" description="Low complexity" evidence="7">
    <location>
        <begin position="352"/>
        <end position="361"/>
    </location>
</feature>
<keyword evidence="2" id="KW-0963">Cytoplasm</keyword>
<dbReference type="PANTHER" id="PTHR10663:SF375">
    <property type="entry name" value="LD29171P"/>
    <property type="match status" value="1"/>
</dbReference>
<dbReference type="OrthoDB" id="18431at2759"/>
<dbReference type="InterPro" id="IPR046455">
    <property type="entry name" value="Sec7/BIG1-like_C"/>
</dbReference>
<dbReference type="InterPro" id="IPR015403">
    <property type="entry name" value="Mon2/Sec7/BIG1-like_HDS"/>
</dbReference>
<dbReference type="SUPFAM" id="SSF48425">
    <property type="entry name" value="Sec7 domain"/>
    <property type="match status" value="1"/>
</dbReference>
<dbReference type="Gene3D" id="1.10.220.20">
    <property type="match status" value="1"/>
</dbReference>
<dbReference type="PANTHER" id="PTHR10663">
    <property type="entry name" value="GUANYL-NUCLEOTIDE EXCHANGE FACTOR"/>
    <property type="match status" value="1"/>
</dbReference>
<feature type="region of interest" description="Disordered" evidence="7">
    <location>
        <begin position="823"/>
        <end position="934"/>
    </location>
</feature>
<evidence type="ECO:0000313" key="9">
    <source>
        <dbReference type="EMBL" id="CAE6463797.1"/>
    </source>
</evidence>
<feature type="compositionally biased region" description="Polar residues" evidence="7">
    <location>
        <begin position="842"/>
        <end position="853"/>
    </location>
</feature>
<dbReference type="InterPro" id="IPR032691">
    <property type="entry name" value="Mon2/Sec7/BIG1-like_HUS"/>
</dbReference>
<feature type="compositionally biased region" description="Polar residues" evidence="7">
    <location>
        <begin position="491"/>
        <end position="500"/>
    </location>
</feature>
<evidence type="ECO:0000256" key="7">
    <source>
        <dbReference type="SAM" id="MobiDB-lite"/>
    </source>
</evidence>
<dbReference type="GO" id="GO:0005085">
    <property type="term" value="F:guanyl-nucleotide exchange factor activity"/>
    <property type="evidence" value="ECO:0007669"/>
    <property type="project" value="InterPro"/>
</dbReference>
<sequence>MAQVRVPANSYSYSKLKYLHYGLGSISKLPEMVKRLGASRAMILTGKSVSKSPVFENTSKALGPVHVTSFTDIGQHTPVAGIKAALEILKEKDADIIIALGGGSPIDAAKAISYYRNQSTSQGFLKIIAIPTTLSAAEYTQNAGYTGEDGHKVAVSDPELVPDAVILDGNLTVHTPTRLWLSSGIRALDHGVETLYRQPPVPFPIIESALASIPQLFENLLKCHADSNDLEVRQRLLNAAYLSLSPNPKSGALGLSHSLGHKLGATYQIPHGITSCLTLAKSTALKARFSDPYSQENLSRAVKRLKAEVGDILPSVAAENEPEASRGGVVLSLYIEHLVKSLGLSTFTHNMAESSEPAPSAQEERPAIPTEQQTDAPSSPTEAGSNIETQPEDESEEAKEHSNVQGVPEAADDAGLASNPAAEVLPEPPAANHAPATVTSSHVPEVKETGEGVQDELLESPDASRKDLPIPPTDESTSTPKGTSDEPTEPPAQSATTSTEIEPEATPTDLNPPEVIVRAPSTELPPTPIVASAPTSAVEPGSRPGSVPPPLPEKVKTPVDRSSAAGFSQHRNSSVSSVRTSTPGPGSRPSVSSQPDRRSSVASLASHRTNSSRTFVSPVFFTTALEIIAASREAKRSTPFKNSVDHALELVKSGRGAEKPREIFEPLQMAVETQNEKLMVTGLDCIAKLVSHGFFAEDISPEHAYNSPPASPAPGATPGSTESRPSEQTPLADLITSTITAAYTDTTPDAVSLQIVKALLSLVLSPTILVHHSSLLKAVRTVYNVFLLSNDPVNQMVAQGGLTQMVNHVFGRCKVGEDALIESETPSTPSLRNSQHVKDSESQNPSATGSAVSLSPHPPSNGTEQHPEPANTNGGSPVDSPNGVEEHTAGAAQPRGPKSEVGGAASLGSPVPRAPEMFEQPNPNDALQSGISGPLTRPISNNDLFIKDAFLVFRALCKLTMKPLGSDSERELKSHAMRSKLLSLHLVLTVLDTHMPLFVDPHALILSSSSNEATPFLHAVKQYLCLALSRNAISSVPQVFDISVEIFWRILSGLRTKLKKEIEVLFVEIFIPIMEMRQATPKQKSTILTMFAKLCEDPQALVDIYLNYDCDRQAMENIYERLVNIISKAATSQAPPPTKGADTSSSTLATGHTGPSSMPPSLSTSALTPNPSSSSQAIDIQLNRQGLECLVSVLKSLVTWGTGNDKISTEVGDRASRSTPREDSRHDSLNGSIGGEASPVTNEAARQSNPELVDDPGKFENAKHRKTLLLEGIKKFNFKQKKGIQFLMEKGFIESKDPKSIAKFLVSTDGLSKAALGEYLGEGEEENIAIMHAFVDLIDFTGLSFVEALRAFLQAFRLPGEAQKIDRFMLKFAARYIAQNPQSVFKDADPAYVLAYSVIMLNTDAYNPQVKKRMTKADFVKNNRGINDGSDLPEELLSEIFDDIQAKEIRMKDEEEAIALQSINATSTGLVGAITNVGRDLAKETYIMQTTGMANKTEALLKTMMRSQRRGNSASDQFFSASHFVHVRPMFEVAWMPFIAGLSTMQNTDDMELIVLCLDGFKLAIKIACFFDLELERNAFVTTLAKFTFLNNLGEMKTKNMEAIKALLDVAVSDGNHLRGSWHEVLTCVSQLERMALIGSKDETRKGKNKSRKLPAEELANESRSRHITVAADMVFSLSHYLSGTAIQDFVQALSDVSWEEIQTSGLSEQPRLFSLQKLVDIAYYNMNRIRMEWSNMWHILGEHFNRVCCHTNPTVSFFALDALRQLAARFLEKEELANFKFQKDFLKPFEYTMTHNHNPDARDLVLQCLQHMIQTKVQNVRSGWRTMFGVFAEASKVLTESVAQHAFEIVSGINKNHFGAVVRNGAFADLTVCITDFCKVTKFQKISLLAINMLQGIIPVMLNHPECGLTPTHPPSHPSETGTQLTEDPLIKFWFPVLFSFYNIIMEAEDLEVRKLALNSLFVTLKTHGTTFPPDFWDHVCQKLLFPIFDVLKNSQEMSRLATAEDMNIWVSTTMIQALRELVDLYTHFFELLARSLGGLLDLLSACICLKNDTISRIGTSCLQQLLEKNAQKLTNAQWDTVVMTFLRLFKGTTPHQLFDESLRAEGDVVPVAGDREHHEPEASGPLSPLNNEGSISGRDRSRIFKDIIMKCVIQLLLIETTNDLLQNKDVYRTIPPDQLLKLLSVLDHSYQFARSFNADKELRTGLWKVGFMKHLPNLLKQESSSAACLINVSLRMYYDKRPEYQAQHAQVADRLMPLGLQIIEDFNALRTEGQGKNVATWTPVVAEILRGFYHFDDQTFARYLPALYPLATVLITRDAAPEIRQPLSDIFVRVGRTKGITA</sequence>
<feature type="compositionally biased region" description="Basic and acidic residues" evidence="7">
    <location>
        <begin position="1207"/>
        <end position="1228"/>
    </location>
</feature>
<comment type="caution">
    <text evidence="9">The sequence shown here is derived from an EMBL/GenBank/DDBJ whole genome shotgun (WGS) entry which is preliminary data.</text>
</comment>